<feature type="non-terminal residue" evidence="1">
    <location>
        <position position="1"/>
    </location>
</feature>
<dbReference type="Proteomes" id="UP000236370">
    <property type="component" value="Unassembled WGS sequence"/>
</dbReference>
<evidence type="ECO:0000313" key="2">
    <source>
        <dbReference type="Proteomes" id="UP000236370"/>
    </source>
</evidence>
<accession>A0A2J8LN08</accession>
<evidence type="ECO:0000313" key="1">
    <source>
        <dbReference type="EMBL" id="PNI48666.1"/>
    </source>
</evidence>
<protein>
    <submittedName>
        <fullName evidence="1">MEI1 isoform 1</fullName>
    </submittedName>
</protein>
<gene>
    <name evidence="1" type="ORF">CK820_G0027514</name>
</gene>
<dbReference type="PANTHER" id="PTHR12044:SF10">
    <property type="entry name" value="MEIOSIS INHIBITOR PROTEIN 1"/>
    <property type="match status" value="1"/>
</dbReference>
<reference evidence="1 2" key="1">
    <citation type="submission" date="2017-12" db="EMBL/GenBank/DDBJ databases">
        <title>High-resolution comparative analysis of great ape genomes.</title>
        <authorList>
            <person name="Pollen A."/>
            <person name="Hastie A."/>
            <person name="Hormozdiari F."/>
            <person name="Dougherty M."/>
            <person name="Liu R."/>
            <person name="Chaisson M."/>
            <person name="Hoppe E."/>
            <person name="Hill C."/>
            <person name="Pang A."/>
            <person name="Hillier L."/>
            <person name="Baker C."/>
            <person name="Armstrong J."/>
            <person name="Shendure J."/>
            <person name="Paten B."/>
            <person name="Wilson R."/>
            <person name="Chao H."/>
            <person name="Schneider V."/>
            <person name="Ventura M."/>
            <person name="Kronenberg Z."/>
            <person name="Murali S."/>
            <person name="Gordon D."/>
            <person name="Cantsilieris S."/>
            <person name="Munson K."/>
            <person name="Nelson B."/>
            <person name="Raja A."/>
            <person name="Underwood J."/>
            <person name="Diekhans M."/>
            <person name="Fiddes I."/>
            <person name="Haussler D."/>
            <person name="Eichler E."/>
        </authorList>
    </citation>
    <scope>NUCLEOTIDE SEQUENCE [LARGE SCALE GENOMIC DNA]</scope>
    <source>
        <strain evidence="1">Yerkes chimp pedigree #C0471</strain>
    </source>
</reference>
<dbReference type="AlphaFoldDB" id="A0A2J8LN08"/>
<dbReference type="InterPro" id="IPR052133">
    <property type="entry name" value="Immune_Signaling-Apoptosis_Reg"/>
</dbReference>
<proteinExistence type="predicted"/>
<dbReference type="EMBL" id="NBAG03000283">
    <property type="protein sequence ID" value="PNI48666.1"/>
    <property type="molecule type" value="Genomic_DNA"/>
</dbReference>
<sequence>MLALTLAKADSPRTALLCSAWLLTASFSAQQHKGSLQVHQTLSVEMDQVLKALSFPKKKAALLSAAILCFLRTALRQSFSSALVALVPSGAQPLPATEDTVLAPLRMSQVRSLVIGLQNLLVQKDPLLSQACVGCLEALLDYLDARSPDIALHVASQPWNRFLLFTLLDAGENSFLRPEILRLMTLLQSMGHLADHSMAQTLQASLEGLPPSTSSGQPPLQDMLCLGGVAVSLSHIRN</sequence>
<dbReference type="PANTHER" id="PTHR12044">
    <property type="entry name" value="BCL2 INTERACTING MEDIATOR OF CELL DEATH"/>
    <property type="match status" value="1"/>
</dbReference>
<organism evidence="1 2">
    <name type="scientific">Pan troglodytes</name>
    <name type="common">Chimpanzee</name>
    <dbReference type="NCBI Taxonomy" id="9598"/>
    <lineage>
        <taxon>Eukaryota</taxon>
        <taxon>Metazoa</taxon>
        <taxon>Chordata</taxon>
        <taxon>Craniata</taxon>
        <taxon>Vertebrata</taxon>
        <taxon>Euteleostomi</taxon>
        <taxon>Mammalia</taxon>
        <taxon>Eutheria</taxon>
        <taxon>Euarchontoglires</taxon>
        <taxon>Primates</taxon>
        <taxon>Haplorrhini</taxon>
        <taxon>Catarrhini</taxon>
        <taxon>Hominidae</taxon>
        <taxon>Pan</taxon>
    </lineage>
</organism>
<comment type="caution">
    <text evidence="1">The sequence shown here is derived from an EMBL/GenBank/DDBJ whole genome shotgun (WGS) entry which is preliminary data.</text>
</comment>
<name>A0A2J8LN08_PANTR</name>